<dbReference type="EMBL" id="JZWI01000014">
    <property type="protein sequence ID" value="KLN55951.1"/>
    <property type="molecule type" value="Genomic_DNA"/>
</dbReference>
<reference evidence="2 3" key="1">
    <citation type="submission" date="2015-03" db="EMBL/GenBank/DDBJ databases">
        <title>Genome sequence of Variovorax paradoxus TBEA6.</title>
        <authorList>
            <person name="Poehlein A."/>
            <person name="Schuldes J."/>
            <person name="Wuebbeler J.H."/>
            <person name="Hiessl S."/>
            <person name="Steinbuechel A."/>
            <person name="Daniel R."/>
        </authorList>
    </citation>
    <scope>NUCLEOTIDE SEQUENCE [LARGE SCALE GENOMIC DNA]</scope>
    <source>
        <strain evidence="2 3">TBEA6</strain>
    </source>
</reference>
<dbReference type="Proteomes" id="UP000035170">
    <property type="component" value="Unassembled WGS sequence"/>
</dbReference>
<evidence type="ECO:0000256" key="1">
    <source>
        <dbReference type="SAM" id="MobiDB-lite"/>
    </source>
</evidence>
<evidence type="ECO:0000313" key="2">
    <source>
        <dbReference type="EMBL" id="KLN55951.1"/>
    </source>
</evidence>
<accession>A0A0H2M1J9</accession>
<dbReference type="RefSeq" id="WP_047785103.1">
    <property type="nucleotide sequence ID" value="NZ_JZWI01000014.1"/>
</dbReference>
<protein>
    <submittedName>
        <fullName evidence="2">Uncharacterized protein</fullName>
    </submittedName>
</protein>
<comment type="caution">
    <text evidence="2">The sequence shown here is derived from an EMBL/GenBank/DDBJ whole genome shotgun (WGS) entry which is preliminary data.</text>
</comment>
<dbReference type="PATRIC" id="fig|34073.19.peg.3068"/>
<organism evidence="2 3">
    <name type="scientific">Variovorax paradoxus</name>
    <dbReference type="NCBI Taxonomy" id="34073"/>
    <lineage>
        <taxon>Bacteria</taxon>
        <taxon>Pseudomonadati</taxon>
        <taxon>Pseudomonadota</taxon>
        <taxon>Betaproteobacteria</taxon>
        <taxon>Burkholderiales</taxon>
        <taxon>Comamonadaceae</taxon>
        <taxon>Variovorax</taxon>
    </lineage>
</organism>
<dbReference type="AlphaFoldDB" id="A0A0H2M1J9"/>
<gene>
    <name evidence="2" type="ORF">VPARA_29860</name>
</gene>
<feature type="region of interest" description="Disordered" evidence="1">
    <location>
        <begin position="645"/>
        <end position="689"/>
    </location>
</feature>
<name>A0A0H2M1J9_VARPD</name>
<evidence type="ECO:0000313" key="3">
    <source>
        <dbReference type="Proteomes" id="UP000035170"/>
    </source>
</evidence>
<proteinExistence type="predicted"/>
<feature type="compositionally biased region" description="Acidic residues" evidence="1">
    <location>
        <begin position="669"/>
        <end position="689"/>
    </location>
</feature>
<keyword evidence="3" id="KW-1185">Reference proteome</keyword>
<sequence>MTTPKIGHFILHSNVLPQVTAGKYQLVSEHTGLPFDAVAETTHVTVSAPRYTMPTDQILSTFPPANAEGAFADRLPQIVLKRRTLPWERNPAGQIQPSATPWLALVVVAEGEAALSTATAVASCVTPGTTLLDPSDQDVQEGLYLAVTESVVKKIFPCQQDLELLTHVRHVDVSDTELAIGDDDGWLAVVLANRLPVFDQANNKAVRYMACLVNIEGQLGALPPPEPFNESFEWALAQDWSALAQIDPDVGPDPRVMGNVDLGGIALPVAANVQHAAARAASAPARALQAAAAQGQQAAAKVGSTLDGSKSMAQASVSQQWGGMQAGQAVQMAARDPDAKMLVRDAMGIGFRLPIQAFAMEKVLRFPVLAHWSFTTNEGATFESLMEDLDVGLLGTVPEVPPQAPPKPGPGPEVVQTGHIGLDHRTRRGDPVRAWYRGPCVPLPTQRDPGQGMAPLAHSADQLRRVVPDGREDLSLASAFEIGRLLALSQLSVVSASMRFRSEQFGAGRVREILARVLPYQLPVLTAGYVDLGRYVAIQAIGEMARHPDEILGPRRPVADPGRAIKMEGDLDAVVAAGLGLDLAVLKKTGEQIGMVAALARSAVPIASKGGVMKIDDKAVTILRGALQTELGHALSVAMPAAAKVVSPPQPRAQRGAGAAPPPQRDALDELIESAETQADGDEQEEREQ</sequence>